<dbReference type="SMART" id="SM00912">
    <property type="entry name" value="Haemagg_act"/>
    <property type="match status" value="1"/>
</dbReference>
<accession>A0AAE9HXR0</accession>
<dbReference type="RefSeq" id="WP_250024489.1">
    <property type="nucleotide sequence ID" value="NZ_CP097330.1"/>
</dbReference>
<feature type="transmembrane region" description="Helical" evidence="1">
    <location>
        <begin position="2061"/>
        <end position="2079"/>
    </location>
</feature>
<evidence type="ECO:0000313" key="3">
    <source>
        <dbReference type="EMBL" id="URF02686.1"/>
    </source>
</evidence>
<dbReference type="InterPro" id="IPR011050">
    <property type="entry name" value="Pectin_lyase_fold/virulence"/>
</dbReference>
<evidence type="ECO:0000259" key="2">
    <source>
        <dbReference type="SMART" id="SM00912"/>
    </source>
</evidence>
<evidence type="ECO:0000256" key="1">
    <source>
        <dbReference type="SAM" id="Phobius"/>
    </source>
</evidence>
<dbReference type="EMBL" id="CP097330">
    <property type="protein sequence ID" value="URF02686.1"/>
    <property type="molecule type" value="Genomic_DNA"/>
</dbReference>
<keyword evidence="1" id="KW-0472">Membrane</keyword>
<reference evidence="3" key="1">
    <citation type="journal article" date="2022" name="Microbiol. Resour. Announc.">
        <title>Genome Sequence of Cupriavidus campinensis Strain G5, a Member of a Bacterial Consortium Capable of Polyethylene Degradation.</title>
        <authorList>
            <person name="Schneider B."/>
            <person name="Pfeiffer F."/>
            <person name="Dyall-Smith M."/>
            <person name="Kunte H.J."/>
        </authorList>
    </citation>
    <scope>NUCLEOTIDE SEQUENCE</scope>
    <source>
        <strain evidence="3">G5</strain>
    </source>
</reference>
<sequence>MQRDRSATPSVHALNIHAPTAATFPTDTREPASLAERGRRSLLARAVAATVAVTLWLGPVQITLQQARQAAGALAAGATDVDALAVHGGAVRQGVLRWAVSKLPVLLRFGPAEALAAPITDPNAPVRFTPSISVTTGPGAPDGGVPVVGITTPNAQGISLNQYRTFVVDPIGLILNNSATGGGAFLGGQVAGNANLAASGPARLIVNQVTSSAPAQINGTVEIFGAAAGLVIVAPGGVYTNGAGFTNTSQVTLTTGTPQWLSAAGTATSFDTAATAGFLVEGGRIQIGNPTPGSAATGIEGTVGNISLIGESIGIDAALNAGKQINVVAGRQLVTPLGDGFATAAAGANNAASNTSASNGLAIDATAFGAMNAGQIRIISTAAGVGVRADGNLAASSGNLTIDSAGNLKVGSTYAKQAAALNAGGAMVASGNGQAEAGYTAQAGGDVTLGGTLESGRALTVTAGGAINGAGGVKAAEAVTLDAAASVDVGGAVSGATVLVKAAGQDGRGDIRLGGDVTSPGAIRLQAARDTLIDGNAVSAGDLDLASQRNLTIRGAAGSTAGNVALTGVTGSVTTSGNVVSPGTLTVTAGTDAVLGGQVLSTGALNVTAQNGSISTSGEIGSNAGLTLTASRDVTVGGRAQSAGDTRIRATQGNVAIQGALTSDGAADIGAGGSAVVAGSLSSGGNTTLTAAGGSATVSGALTSLGNATVSGAQDVTMSGSTLVGGNLGVAAGGSANVSDLTWIGGDATLRGNDVTIGAAATGNGNAVNGKLDAAATRALTLSGNSTGTNVSLSGATIVNQGVTAAVQALSVGGGTVINAGTMAGNTAAFNVGNLTNRGTIGGQTVDATVTGALDNAYGLIAGAQRLDVTAGTLAANQGGTLFAGDLTGQSPLTGNLGFTVLGGNGSFNNASGQILAGNNLTVNALNQVFDPSATSTGSLNANGTLTLGALAINNTGTWTVPGGSVVLNASQGITNSGTIQKAGDLSLATGGTLTNTGQIVGGSNVSLSAGNLSNTGTMHANGNLALDGNVTNRGVAEALGDIVVTGSNYDNTGAKTQANRDVKIDIGGTVSNTGGVLGANRDMHIAAGAVVNDRTGPVDAGSTTGKVTNDALLDATVIGSYRPWVGGEGNCEGCSDSGPKPGNPLDIRIGDVTRNPDGMTVSPVIGYVPFYNGGEGGIVYLPMWHLGPNEPGTGNPVVALPTVDRTVISQTDGVAGQIISRGKLEIAASTLSNKGGAISAGSDLTLNVGLLDNGRSATLVNSVTDRVNAGELSAFLAQLVQLGANVDGTMPDTTQMMFGTPAPGCQGDSCSAPPLTASPMNVGVAADNSAVSAPTQSSTIYQLGKAGQITSGSNLALTGTGDLTNAGDMAAAGKVTITTPGTFTNQGVHDIQVSTRQGCVPGADCPDDSAPTVQSVTWQQTPSTVAAGQTLAINAANVRNLSGTLAAQGNVDITAGGTVTNQAGAIQSLSGDVSITAASLVNTSLDPVQLRKSYGGQNPSYAGGCNPVGTHGNSQCSAMEDAAAGPAAVISGARDVFIQGGSVNNHGALISGGRNVSVQATGGVDNTAIALNADWVGRWQEDRSGGDRWHDTGGRAAIGNIASGIQAGNALSVNSGGQIVNTGNLMGAAVDITGAAMVNGITSPNQPTPPAAPPTQVISLGPPPVPAGSLPAATPTADPTEPWQFTPVIVATPAAPTAGGPATVDWHFNAKPDGTPLTAPTNTGGRAQYVNPNPATGVLAGVTPDSLLGQLPPELRPGNVTFYYDPYTESQKLNQAALQQTGQDSFVSGLAWDSQNNLSVDDQEKLALYKNAADYAKEHSIALGTALTDEQVHALDKPMLWYVEQAVPDPRCTVASTVCGSVNALVPQVYLPDGYVQALATPNGGTISGQNVSLDIDGQLRNSGQITAGDLLQVKAGSLDLSPNVVDIGTNAYKAQGGWNVVTGTVVQPGGFLSAMRMDIDAGTIHAVNDAFRITRADGTVDEEASAALVAQLKESLGLNYTEDTLQDDIHTRFIKEKKGFGIIGQIVAMVAAVAISIVTAGAGAALMGVAMAQMTIAQAMIAVAIDAAISATLSSMVTQVITTGSLNIGAALKAGVVSGMTAGATRGITAGFNLGDTGIGSFGDNLAQGNWAAMQDSVVNYMEATVVRSAVSAGVNTIAYGGSFGQAFTGGLVRDAAALGANGIGVNAPGIGMPGSDPSTILTNVLGHALVGCAAQSLSGGDCAGGAIGGAASAIAAPLIRDEVYAGSNVINYSDDKVRQALTVGLATLIGGAAGALLGTNVTSAGLAAQNEAINNATSTGPARGIAARENARLTAQCGTSCTNEDFQRIDTQVRQVEAAAMLARMDNLTPEQTLKLADTLSNLLPYYGSAAMLYQAVTGQTLTGQSLGTADRWLSGILGAIPASVAAYGKLSELVAAKGSGAATSTVNVEVAGGKFDYLFGRVASGTHNTARSNQLALEMKRLGVPDTDVGYKMLTEHLANAVNTEGNISRTFSTQYGSFEVRDSLFIGPSGQAAKLESTFQVLPDGSRRLSTIIPFKTVEPK</sequence>
<dbReference type="InterPro" id="IPR008638">
    <property type="entry name" value="FhaB/CdiA-like_TPS"/>
</dbReference>
<keyword evidence="1" id="KW-1133">Transmembrane helix</keyword>
<dbReference type="NCBIfam" id="TIGR01901">
    <property type="entry name" value="adhes_NPXG"/>
    <property type="match status" value="1"/>
</dbReference>
<dbReference type="CDD" id="cd20724">
    <property type="entry name" value="CdiA-CT_Kp342-like"/>
    <property type="match status" value="1"/>
</dbReference>
<feature type="transmembrane region" description="Helical" evidence="1">
    <location>
        <begin position="2024"/>
        <end position="2049"/>
    </location>
</feature>
<keyword evidence="1" id="KW-0812">Transmembrane</keyword>
<feature type="domain" description="Filamentous haemagglutinin FhaB/tRNA nuclease CdiA-like TPS" evidence="2">
    <location>
        <begin position="142"/>
        <end position="263"/>
    </location>
</feature>
<evidence type="ECO:0000313" key="4">
    <source>
        <dbReference type="Proteomes" id="UP001056132"/>
    </source>
</evidence>
<dbReference type="Pfam" id="PF05860">
    <property type="entry name" value="TPS"/>
    <property type="match status" value="1"/>
</dbReference>
<proteinExistence type="predicted"/>
<dbReference type="InterPro" id="IPR012334">
    <property type="entry name" value="Pectin_lyas_fold"/>
</dbReference>
<dbReference type="InterPro" id="IPR010069">
    <property type="entry name" value="CdiA_FHA1_rpt"/>
</dbReference>
<dbReference type="Proteomes" id="UP001056132">
    <property type="component" value="Chromosome 1"/>
</dbReference>
<dbReference type="SUPFAM" id="SSF51126">
    <property type="entry name" value="Pectin lyase-like"/>
    <property type="match status" value="1"/>
</dbReference>
<protein>
    <submittedName>
        <fullName evidence="3">Filamentous hemagglutinin N-terminal domain-containing protein</fullName>
    </submittedName>
</protein>
<dbReference type="Gene3D" id="2.160.20.10">
    <property type="entry name" value="Single-stranded right-handed beta-helix, Pectin lyase-like"/>
    <property type="match status" value="1"/>
</dbReference>
<feature type="transmembrane region" description="Helical" evidence="1">
    <location>
        <begin position="42"/>
        <end position="59"/>
    </location>
</feature>
<dbReference type="NCBIfam" id="TIGR01731">
    <property type="entry name" value="fil_hemag_20aa"/>
    <property type="match status" value="13"/>
</dbReference>
<name>A0AAE9HXR0_9BURK</name>
<reference evidence="3" key="2">
    <citation type="submission" date="2022-05" db="EMBL/GenBank/DDBJ databases">
        <authorList>
            <person name="Kunte H.-J."/>
        </authorList>
    </citation>
    <scope>NUCLEOTIDE SEQUENCE</scope>
    <source>
        <strain evidence="3">G5</strain>
    </source>
</reference>
<gene>
    <name evidence="3" type="ORF">M5D45_08860</name>
</gene>
<organism evidence="3 4">
    <name type="scientific">Cupriavidus campinensis</name>
    <dbReference type="NCBI Taxonomy" id="151783"/>
    <lineage>
        <taxon>Bacteria</taxon>
        <taxon>Pseudomonadati</taxon>
        <taxon>Pseudomonadota</taxon>
        <taxon>Betaproteobacteria</taxon>
        <taxon>Burkholderiales</taxon>
        <taxon>Burkholderiaceae</taxon>
        <taxon>Cupriavidus</taxon>
    </lineage>
</organism>
<dbReference type="KEGG" id="ccam:M5D45_08860"/>